<evidence type="ECO:0000313" key="3">
    <source>
        <dbReference type="Proteomes" id="UP001222434"/>
    </source>
</evidence>
<evidence type="ECO:0000256" key="1">
    <source>
        <dbReference type="SAM" id="SignalP"/>
    </source>
</evidence>
<name>A0AAJ1N049_XENBV</name>
<keyword evidence="1" id="KW-0732">Signal</keyword>
<dbReference type="AlphaFoldDB" id="A0AAJ1N049"/>
<dbReference type="RefSeq" id="WP_274713071.1">
    <property type="nucleotide sequence ID" value="NZ_JAILSO010000059.1"/>
</dbReference>
<organism evidence="2 3">
    <name type="scientific">Xenorhabdus bovienii</name>
    <name type="common">Xenorhabdus nematophila subsp. bovienii</name>
    <dbReference type="NCBI Taxonomy" id="40576"/>
    <lineage>
        <taxon>Bacteria</taxon>
        <taxon>Pseudomonadati</taxon>
        <taxon>Pseudomonadota</taxon>
        <taxon>Gammaproteobacteria</taxon>
        <taxon>Enterobacterales</taxon>
        <taxon>Morganellaceae</taxon>
        <taxon>Xenorhabdus</taxon>
    </lineage>
</organism>
<proteinExistence type="predicted"/>
<dbReference type="EMBL" id="JAILSO010000059">
    <property type="protein sequence ID" value="MDE1479440.1"/>
    <property type="molecule type" value="Genomic_DNA"/>
</dbReference>
<feature type="signal peptide" evidence="1">
    <location>
        <begin position="1"/>
        <end position="23"/>
    </location>
</feature>
<accession>A0AAJ1N049</accession>
<comment type="caution">
    <text evidence="2">The sequence shown here is derived from an EMBL/GenBank/DDBJ whole genome shotgun (WGS) entry which is preliminary data.</text>
</comment>
<sequence length="63" mass="6836">MKKYILLGLVAGTTLLASMQTYASICSNQTGQAWGDCMVWCLTNSYSQGPGAYAICAFYNNIK</sequence>
<feature type="chain" id="PRO_5042471973" evidence="1">
    <location>
        <begin position="24"/>
        <end position="63"/>
    </location>
</feature>
<reference evidence="2" key="2">
    <citation type="journal article" date="2022" name="J. Evol. Biol.">
        <title>Pre- and post-association barriers to host switching in sympatric mutualists.</title>
        <authorList>
            <person name="Dinges Z.M."/>
            <person name="Phillips R.K."/>
            <person name="Lively C.M."/>
            <person name="Bashey F."/>
        </authorList>
    </citation>
    <scope>NUCLEOTIDE SEQUENCE</scope>
    <source>
        <strain evidence="2">MC_266_E_2016</strain>
    </source>
</reference>
<dbReference type="Proteomes" id="UP001222434">
    <property type="component" value="Unassembled WGS sequence"/>
</dbReference>
<protein>
    <submittedName>
        <fullName evidence="2">Uncharacterized protein</fullName>
    </submittedName>
</protein>
<evidence type="ECO:0000313" key="2">
    <source>
        <dbReference type="EMBL" id="MDE1479440.1"/>
    </source>
</evidence>
<reference evidence="2" key="1">
    <citation type="submission" date="2021-08" db="EMBL/GenBank/DDBJ databases">
        <authorList>
            <person name="Papudeshi B."/>
            <person name="Bashey-Visser F."/>
        </authorList>
    </citation>
    <scope>NUCLEOTIDE SEQUENCE</scope>
    <source>
        <strain evidence="2">MC_266_E_2016</strain>
    </source>
</reference>
<gene>
    <name evidence="2" type="ORF">KKJ01_14655</name>
</gene>